<dbReference type="Proteomes" id="UP001142175">
    <property type="component" value="Unassembled WGS sequence"/>
</dbReference>
<proteinExistence type="predicted"/>
<dbReference type="InterPro" id="IPR009362">
    <property type="entry name" value="YhcG_C"/>
</dbReference>
<dbReference type="InterPro" id="IPR011856">
    <property type="entry name" value="tRNA_endonuc-like_dom_sf"/>
</dbReference>
<evidence type="ECO:0000259" key="2">
    <source>
        <dbReference type="Pfam" id="PF17761"/>
    </source>
</evidence>
<evidence type="ECO:0000313" key="3">
    <source>
        <dbReference type="EMBL" id="MCR9016021.1"/>
    </source>
</evidence>
<dbReference type="Pfam" id="PF06250">
    <property type="entry name" value="YhcG_C"/>
    <property type="match status" value="1"/>
</dbReference>
<feature type="domain" description="YhcG N-terminal" evidence="2">
    <location>
        <begin position="10"/>
        <end position="174"/>
    </location>
</feature>
<name>A0A9X2P726_9BACT</name>
<feature type="domain" description="YhcG PDDEXK nuclease" evidence="1">
    <location>
        <begin position="197"/>
        <end position="352"/>
    </location>
</feature>
<keyword evidence="4" id="KW-1185">Reference proteome</keyword>
<sequence>MALNKNIILELKQAILSSRYQAARLVNKELIVLYFGIGKKISETASKEAWGSKVLDQISLELQNELPGLRGFSSGNLKKMRVFAEFWMVHLKFGFGSALPNQLLSNTLEFSSALPNQLPENFAGFFFSVSFTHHFSIATKSQSFDEACFYLTKVATEFWNYRHLEKQMAGKLFQQQGSLPNNFNYTLNEIHREKALKTFKDEYLLDFINIQPEDEDDERTLEKGIVNNIRKFIFSLGNDFAFMGNQYRLIVEEQEYFVDLLFFNRKLQCLVAFELKTGKFKPEYLGKMNFYLSVMDDLIRQPHENPSIGIILCKEKNNRIVEYSFRDFNKAMGVAIYKTTEELPAKFKNALPDADTLKKLLD</sequence>
<dbReference type="Pfam" id="PF17761">
    <property type="entry name" value="DUF1016_N"/>
    <property type="match status" value="1"/>
</dbReference>
<comment type="caution">
    <text evidence="3">The sequence shown here is derived from an EMBL/GenBank/DDBJ whole genome shotgun (WGS) entry which is preliminary data.</text>
</comment>
<reference evidence="3" key="1">
    <citation type="submission" date="2022-08" db="EMBL/GenBank/DDBJ databases">
        <authorList>
            <person name="Zhang D."/>
        </authorList>
    </citation>
    <scope>NUCLEOTIDE SEQUENCE</scope>
    <source>
        <strain evidence="3">XJ19-11</strain>
    </source>
</reference>
<dbReference type="InterPro" id="IPR053148">
    <property type="entry name" value="PD-DEXK-like_domain"/>
</dbReference>
<accession>A0A9X2P726</accession>
<dbReference type="GO" id="GO:0003676">
    <property type="term" value="F:nucleic acid binding"/>
    <property type="evidence" value="ECO:0007669"/>
    <property type="project" value="InterPro"/>
</dbReference>
<dbReference type="AlphaFoldDB" id="A0A9X2P726"/>
<gene>
    <name evidence="3" type="ORF">NU887_13325</name>
</gene>
<dbReference type="Gene3D" id="3.40.1350.10">
    <property type="match status" value="1"/>
</dbReference>
<dbReference type="EMBL" id="JANSUY010000011">
    <property type="protein sequence ID" value="MCR9016021.1"/>
    <property type="molecule type" value="Genomic_DNA"/>
</dbReference>
<evidence type="ECO:0000313" key="4">
    <source>
        <dbReference type="Proteomes" id="UP001142175"/>
    </source>
</evidence>
<evidence type="ECO:0000259" key="1">
    <source>
        <dbReference type="Pfam" id="PF06250"/>
    </source>
</evidence>
<dbReference type="RefSeq" id="WP_258423874.1">
    <property type="nucleotide sequence ID" value="NZ_JANSUY010000011.1"/>
</dbReference>
<organism evidence="3 4">
    <name type="scientific">Aquiflexum gelatinilyticum</name>
    <dbReference type="NCBI Taxonomy" id="2961943"/>
    <lineage>
        <taxon>Bacteria</taxon>
        <taxon>Pseudomonadati</taxon>
        <taxon>Bacteroidota</taxon>
        <taxon>Cytophagia</taxon>
        <taxon>Cytophagales</taxon>
        <taxon>Cyclobacteriaceae</taxon>
        <taxon>Aquiflexum</taxon>
    </lineage>
</organism>
<dbReference type="InterPro" id="IPR041527">
    <property type="entry name" value="YhcG_N"/>
</dbReference>
<protein>
    <submittedName>
        <fullName evidence="3">PDDEXK nuclease domain-containing protein</fullName>
    </submittedName>
</protein>
<dbReference type="PANTHER" id="PTHR30547">
    <property type="entry name" value="UNCHARACTERIZED PROTEIN YHCG-RELATED"/>
    <property type="match status" value="1"/>
</dbReference>
<dbReference type="PANTHER" id="PTHR30547:SF0">
    <property type="entry name" value="BLR8175 PROTEIN"/>
    <property type="match status" value="1"/>
</dbReference>